<proteinExistence type="inferred from homology"/>
<dbReference type="InterPro" id="IPR017996">
    <property type="entry name" value="MRJP/yellow-related"/>
</dbReference>
<dbReference type="Proteomes" id="UP000694925">
    <property type="component" value="Unplaced"/>
</dbReference>
<comment type="similarity">
    <text evidence="2">Belongs to the major royal jelly protein family.</text>
</comment>
<dbReference type="InterPro" id="IPR011042">
    <property type="entry name" value="6-blade_b-propeller_TolB-like"/>
</dbReference>
<evidence type="ECO:0000256" key="3">
    <source>
        <dbReference type="ARBA" id="ARBA00022525"/>
    </source>
</evidence>
<feature type="chain" id="PRO_5042476939" evidence="6">
    <location>
        <begin position="25"/>
        <end position="422"/>
    </location>
</feature>
<comment type="subcellular location">
    <subcellularLocation>
        <location evidence="1">Secreted</location>
    </subcellularLocation>
</comment>
<name>A0AAJ7NBY9_9HYME</name>
<dbReference type="GO" id="GO:0005576">
    <property type="term" value="C:extracellular region"/>
    <property type="evidence" value="ECO:0007669"/>
    <property type="project" value="UniProtKB-SubCell"/>
</dbReference>
<evidence type="ECO:0000256" key="1">
    <source>
        <dbReference type="ARBA" id="ARBA00004613"/>
    </source>
</evidence>
<dbReference type="RefSeq" id="XP_017887718.1">
    <property type="nucleotide sequence ID" value="XM_018032229.2"/>
</dbReference>
<accession>A0AAJ7NBY9</accession>
<organism evidence="7 8">
    <name type="scientific">Ceratina calcarata</name>
    <dbReference type="NCBI Taxonomy" id="156304"/>
    <lineage>
        <taxon>Eukaryota</taxon>
        <taxon>Metazoa</taxon>
        <taxon>Ecdysozoa</taxon>
        <taxon>Arthropoda</taxon>
        <taxon>Hexapoda</taxon>
        <taxon>Insecta</taxon>
        <taxon>Pterygota</taxon>
        <taxon>Neoptera</taxon>
        <taxon>Endopterygota</taxon>
        <taxon>Hymenoptera</taxon>
        <taxon>Apocrita</taxon>
        <taxon>Aculeata</taxon>
        <taxon>Apoidea</taxon>
        <taxon>Anthophila</taxon>
        <taxon>Apidae</taxon>
        <taxon>Ceratina</taxon>
        <taxon>Zadontomerus</taxon>
    </lineage>
</organism>
<dbReference type="Gene3D" id="2.120.10.30">
    <property type="entry name" value="TolB, C-terminal domain"/>
    <property type="match status" value="1"/>
</dbReference>
<feature type="signal peptide" evidence="6">
    <location>
        <begin position="1"/>
        <end position="24"/>
    </location>
</feature>
<evidence type="ECO:0000313" key="8">
    <source>
        <dbReference type="RefSeq" id="XP_017887718.1"/>
    </source>
</evidence>
<evidence type="ECO:0000313" key="7">
    <source>
        <dbReference type="Proteomes" id="UP000694925"/>
    </source>
</evidence>
<evidence type="ECO:0000256" key="4">
    <source>
        <dbReference type="ARBA" id="ARBA00022729"/>
    </source>
</evidence>
<dbReference type="SUPFAM" id="SSF101898">
    <property type="entry name" value="NHL repeat"/>
    <property type="match status" value="1"/>
</dbReference>
<protein>
    <submittedName>
        <fullName evidence="8">Major royal jelly protein 1-like</fullName>
    </submittedName>
</protein>
<dbReference type="PRINTS" id="PR01366">
    <property type="entry name" value="ROYALJELLY"/>
</dbReference>
<keyword evidence="5" id="KW-0325">Glycoprotein</keyword>
<keyword evidence="7" id="KW-1185">Reference proteome</keyword>
<dbReference type="PANTHER" id="PTHR10009:SF7">
    <property type="entry name" value="GH10609P-RELATED"/>
    <property type="match status" value="1"/>
</dbReference>
<evidence type="ECO:0000256" key="2">
    <source>
        <dbReference type="ARBA" id="ARBA00009127"/>
    </source>
</evidence>
<evidence type="ECO:0000256" key="5">
    <source>
        <dbReference type="ARBA" id="ARBA00023180"/>
    </source>
</evidence>
<sequence>MLPRWLILICFCIFLQWNVDSSSAKKLDVVHEWKYFDYDFGSEKKRDEAIKSGEYNYKSMAPIDVDKWKDLTFVTVIRAKGVPASLNIVTDKLGPGGPLLKPYPDWSWAKLGNCDSITSVYRVAIDKCDRLWVLDNGKVDDNPICDPQLLAFDLNTSKLLKRIKIPEKIAVNATTGKGLLVTPVVDTRGEYCQNTIVYVADVDGYALIYYDDRRHFFKRLTSSAFNYDPKYTKFTIEGESFTLQDGIVGMALSQQTGNLYFTPMSSHTIGFVQTNILKRSMGESLKVTTYDNILYTQESAKAMSKSGILFSGRVSDTSIGCWYERKPRTKEYVGTVAKDPVTLQFTSGMKVKQGSCEELYVLTNRHQKIVGGTLNYNEPNFRILKGSVKKLVQGTVCEPYREIPVFPPIWPWLFGPGPRVPF</sequence>
<reference evidence="8" key="1">
    <citation type="submission" date="2025-08" db="UniProtKB">
        <authorList>
            <consortium name="RefSeq"/>
        </authorList>
    </citation>
    <scope>IDENTIFICATION</scope>
    <source>
        <tissue evidence="8">Whole body</tissue>
    </source>
</reference>
<dbReference type="GeneID" id="108629504"/>
<gene>
    <name evidence="8" type="primary">LOC108629504</name>
</gene>
<dbReference type="AlphaFoldDB" id="A0AAJ7NBY9"/>
<keyword evidence="4 6" id="KW-0732">Signal</keyword>
<dbReference type="KEGG" id="ccal:108629504"/>
<evidence type="ECO:0000256" key="6">
    <source>
        <dbReference type="SAM" id="SignalP"/>
    </source>
</evidence>
<dbReference type="PANTHER" id="PTHR10009">
    <property type="entry name" value="PROTEIN YELLOW-RELATED"/>
    <property type="match status" value="1"/>
</dbReference>
<keyword evidence="3" id="KW-0964">Secreted</keyword>
<dbReference type="Pfam" id="PF03022">
    <property type="entry name" value="MRJP"/>
    <property type="match status" value="1"/>
</dbReference>